<comment type="caution">
    <text evidence="7">The sequence shown here is derived from an EMBL/GenBank/DDBJ whole genome shotgun (WGS) entry which is preliminary data.</text>
</comment>
<accession>A0AAD5NZ54</accession>
<gene>
    <name evidence="7" type="ORF">LWI28_002386</name>
</gene>
<sequence length="435" mass="46989">MQTDARVGVLEEGGGGQRGLSSGHGSVSIDKLSPQQQQKKLQNQSQIGTVSPLIAGGIAGALSKTCTAPLARLTILFQIEPTHYPPSNTPHSPINEPQVVEQIGWCNEVAAMFDFEADNEVEDTKSDEGVESDGEGIHTGDGVEVEGVDLGDGVECNNGERVGLDGVEVEDVDLGDGVVGDDVNNGERVGLDGVEVEDVDLGDDVKDEGGVDDEGVQLGEGVQNEHGVEIDGDDEITKQCMTLFNGYESKSDDDYFSDLDQENNNAWVGKLVEHIPFERQKGVEIKFFVGQTFGSKEEMGDFFKEYAIREGVTLGRIKNDLLGSESAATLKALIPSSVPSPSNIPKELHNSTFSKPKLMNLQSSPIPNWSLSSTYHKNTLTLFKVFTLSSPSSSTVSTENTPLPPELEDEKFDGFSEWYPIMLVSELDKRVPHGK</sequence>
<keyword evidence="4" id="KW-0677">Repeat</keyword>
<evidence type="ECO:0000256" key="3">
    <source>
        <dbReference type="ARBA" id="ARBA00022692"/>
    </source>
</evidence>
<keyword evidence="8" id="KW-1185">Reference proteome</keyword>
<evidence type="ECO:0000256" key="1">
    <source>
        <dbReference type="ARBA" id="ARBA00004141"/>
    </source>
</evidence>
<evidence type="ECO:0000256" key="2">
    <source>
        <dbReference type="ARBA" id="ARBA00022448"/>
    </source>
</evidence>
<evidence type="ECO:0000256" key="5">
    <source>
        <dbReference type="ARBA" id="ARBA00023136"/>
    </source>
</evidence>
<evidence type="ECO:0000313" key="8">
    <source>
        <dbReference type="Proteomes" id="UP001064489"/>
    </source>
</evidence>
<reference evidence="7" key="2">
    <citation type="submission" date="2023-02" db="EMBL/GenBank/DDBJ databases">
        <authorList>
            <person name="Swenson N.G."/>
            <person name="Wegrzyn J.L."/>
            <person name="Mcevoy S.L."/>
        </authorList>
    </citation>
    <scope>NUCLEOTIDE SEQUENCE</scope>
    <source>
        <strain evidence="7">91603</strain>
        <tissue evidence="7">Leaf</tissue>
    </source>
</reference>
<dbReference type="EMBL" id="JAJSOW010000003">
    <property type="protein sequence ID" value="KAI9194020.1"/>
    <property type="molecule type" value="Genomic_DNA"/>
</dbReference>
<evidence type="ECO:0000256" key="4">
    <source>
        <dbReference type="ARBA" id="ARBA00022737"/>
    </source>
</evidence>
<keyword evidence="2" id="KW-0813">Transport</keyword>
<protein>
    <submittedName>
        <fullName evidence="7">Uncharacterized protein</fullName>
    </submittedName>
</protein>
<dbReference type="AlphaFoldDB" id="A0AAD5NZ54"/>
<evidence type="ECO:0000256" key="6">
    <source>
        <dbReference type="SAM" id="MobiDB-lite"/>
    </source>
</evidence>
<reference evidence="7" key="1">
    <citation type="journal article" date="2022" name="Plant J.">
        <title>Strategies of tolerance reflected in two North American maple genomes.</title>
        <authorList>
            <person name="McEvoy S.L."/>
            <person name="Sezen U.U."/>
            <person name="Trouern-Trend A."/>
            <person name="McMahon S.M."/>
            <person name="Schaberg P.G."/>
            <person name="Yang J."/>
            <person name="Wegrzyn J.L."/>
            <person name="Swenson N.G."/>
        </authorList>
    </citation>
    <scope>NUCLEOTIDE SEQUENCE</scope>
    <source>
        <strain evidence="7">91603</strain>
    </source>
</reference>
<evidence type="ECO:0000313" key="7">
    <source>
        <dbReference type="EMBL" id="KAI9194020.1"/>
    </source>
</evidence>
<organism evidence="7 8">
    <name type="scientific">Acer negundo</name>
    <name type="common">Box elder</name>
    <dbReference type="NCBI Taxonomy" id="4023"/>
    <lineage>
        <taxon>Eukaryota</taxon>
        <taxon>Viridiplantae</taxon>
        <taxon>Streptophyta</taxon>
        <taxon>Embryophyta</taxon>
        <taxon>Tracheophyta</taxon>
        <taxon>Spermatophyta</taxon>
        <taxon>Magnoliopsida</taxon>
        <taxon>eudicotyledons</taxon>
        <taxon>Gunneridae</taxon>
        <taxon>Pentapetalae</taxon>
        <taxon>rosids</taxon>
        <taxon>malvids</taxon>
        <taxon>Sapindales</taxon>
        <taxon>Sapindaceae</taxon>
        <taxon>Hippocastanoideae</taxon>
        <taxon>Acereae</taxon>
        <taxon>Acer</taxon>
    </lineage>
</organism>
<dbReference type="Proteomes" id="UP001064489">
    <property type="component" value="Chromosome 1"/>
</dbReference>
<dbReference type="InterPro" id="IPR002067">
    <property type="entry name" value="MCP"/>
</dbReference>
<feature type="region of interest" description="Disordered" evidence="6">
    <location>
        <begin position="125"/>
        <end position="151"/>
    </location>
</feature>
<comment type="subcellular location">
    <subcellularLocation>
        <location evidence="1">Membrane</location>
        <topology evidence="1">Multi-pass membrane protein</topology>
    </subcellularLocation>
</comment>
<dbReference type="InterPro" id="IPR023395">
    <property type="entry name" value="MCP_dom_sf"/>
</dbReference>
<keyword evidence="3" id="KW-0812">Transmembrane</keyword>
<proteinExistence type="predicted"/>
<feature type="region of interest" description="Disordered" evidence="6">
    <location>
        <begin position="1"/>
        <end position="46"/>
    </location>
</feature>
<dbReference type="Gene3D" id="1.50.40.10">
    <property type="entry name" value="Mitochondrial carrier domain"/>
    <property type="match status" value="1"/>
</dbReference>
<dbReference type="InterPro" id="IPR018108">
    <property type="entry name" value="MCP_transmembrane"/>
</dbReference>
<feature type="compositionally biased region" description="Low complexity" evidence="6">
    <location>
        <begin position="1"/>
        <end position="10"/>
    </location>
</feature>
<dbReference type="Pfam" id="PF00153">
    <property type="entry name" value="Mito_carr"/>
    <property type="match status" value="1"/>
</dbReference>
<dbReference type="GO" id="GO:0016020">
    <property type="term" value="C:membrane"/>
    <property type="evidence" value="ECO:0007669"/>
    <property type="project" value="UniProtKB-SubCell"/>
</dbReference>
<feature type="compositionally biased region" description="Low complexity" evidence="6">
    <location>
        <begin position="19"/>
        <end position="46"/>
    </location>
</feature>
<dbReference type="GO" id="GO:0055085">
    <property type="term" value="P:transmembrane transport"/>
    <property type="evidence" value="ECO:0007669"/>
    <property type="project" value="InterPro"/>
</dbReference>
<keyword evidence="5" id="KW-0472">Membrane</keyword>
<name>A0AAD5NZ54_ACENE</name>
<dbReference type="PRINTS" id="PR00926">
    <property type="entry name" value="MITOCARRIER"/>
</dbReference>